<feature type="domain" description="C2H2-type" evidence="3">
    <location>
        <begin position="409"/>
        <end position="435"/>
    </location>
</feature>
<feature type="region of interest" description="Disordered" evidence="2">
    <location>
        <begin position="37"/>
        <end position="135"/>
    </location>
</feature>
<feature type="region of interest" description="Disordered" evidence="2">
    <location>
        <begin position="192"/>
        <end position="216"/>
    </location>
</feature>
<dbReference type="InterPro" id="IPR036236">
    <property type="entry name" value="Znf_C2H2_sf"/>
</dbReference>
<dbReference type="AlphaFoldDB" id="A0A834RB13"/>
<feature type="compositionally biased region" description="Basic and acidic residues" evidence="2">
    <location>
        <begin position="510"/>
        <end position="523"/>
    </location>
</feature>
<feature type="compositionally biased region" description="Basic and acidic residues" evidence="2">
    <location>
        <begin position="50"/>
        <end position="69"/>
    </location>
</feature>
<feature type="compositionally biased region" description="Basic and acidic residues" evidence="2">
    <location>
        <begin position="342"/>
        <end position="360"/>
    </location>
</feature>
<reference evidence="4" key="2">
    <citation type="submission" date="2020-01" db="EMBL/GenBank/DDBJ databases">
        <authorList>
            <person name="Korhonen P.K.K."/>
            <person name="Guangxu M.G."/>
            <person name="Wang T.W."/>
            <person name="Stroehlein A.J.S."/>
            <person name="Young N.D."/>
            <person name="Ang C.-S.A."/>
            <person name="Fernando D.W.F."/>
            <person name="Lu H.L."/>
            <person name="Taylor S.T."/>
            <person name="Ehtesham M.E.M."/>
            <person name="Najaraj S.H.N."/>
            <person name="Harsha G.H.G."/>
            <person name="Madugundu A.M."/>
            <person name="Renuse S.R."/>
            <person name="Holt D.H."/>
            <person name="Pandey A.P."/>
            <person name="Papenfuss A.P."/>
            <person name="Gasser R.B.G."/>
            <person name="Fischer K.F."/>
        </authorList>
    </citation>
    <scope>NUCLEOTIDE SEQUENCE</scope>
    <source>
        <strain evidence="4">SSS_KF_BRIS2020</strain>
    </source>
</reference>
<protein>
    <recommendedName>
        <fullName evidence="3">C2H2-type domain-containing protein</fullName>
    </recommendedName>
</protein>
<name>A0A834RB13_SARSC</name>
<evidence type="ECO:0000256" key="1">
    <source>
        <dbReference type="PROSITE-ProRule" id="PRU00042"/>
    </source>
</evidence>
<dbReference type="EnsemblMetazoa" id="SSS_2667s_mrna">
    <property type="protein sequence ID" value="KAF7493100.1"/>
    <property type="gene ID" value="SSS_2667"/>
</dbReference>
<keyword evidence="1" id="KW-0863">Zinc-finger</keyword>
<evidence type="ECO:0000259" key="3">
    <source>
        <dbReference type="PROSITE" id="PS50157"/>
    </source>
</evidence>
<feature type="compositionally biased region" description="Acidic residues" evidence="2">
    <location>
        <begin position="361"/>
        <end position="393"/>
    </location>
</feature>
<feature type="compositionally biased region" description="Low complexity" evidence="2">
    <location>
        <begin position="573"/>
        <end position="594"/>
    </location>
</feature>
<keyword evidence="1" id="KW-0862">Zinc</keyword>
<feature type="region of interest" description="Disordered" evidence="2">
    <location>
        <begin position="231"/>
        <end position="253"/>
    </location>
</feature>
<gene>
    <name evidence="4" type="ORF">SSS_2667</name>
</gene>
<keyword evidence="1" id="KW-0479">Metal-binding</keyword>
<dbReference type="Proteomes" id="UP000070412">
    <property type="component" value="Unassembled WGS sequence"/>
</dbReference>
<evidence type="ECO:0000313" key="6">
    <source>
        <dbReference type="Proteomes" id="UP000070412"/>
    </source>
</evidence>
<sequence>MRDLEEMGFCNEVEVEIVPLSKVPPKIVKEIFNVHRKNSSEKRVGRRTNRLIENRTQNDDDDVRGESDKNGGGGDGDELNDDHQERNDRFRIKTETKKINPNESDRKSTIIETKQISSSISSKPTTTSTTTTTTTTTKTSINMQTVSKIGTVSFLGNYGQLNTYLSDEQMKATRLTNTIVVMAPCLRQPITTSSTISSDNNSSSSSSSVSSSSPLSSAMIDTIDGLKKSNLHHQHHHENGRCHYHHHQHHLNQDVHTGRVSVKNLSPNSQTRLDQHSEPSFKSFWPHCSHHHCHQKNQHNQHNFSSLMNHKKHFNVRQRASNIENRKIKVLDLEKNYQIETKRNSGSEENREEIFQKDNCEDGIDEEEDDDDDEDDDGEEEEEEEEEGEEREECENRDGKDQIINGDLFSCNVCGRSFKRARSMACHQVYKRHFGCSICDIIFPTLKSLELHKQTLDHWSDDDDDDDEDDNVDKDDEEEDPDDEDYSSEADDDSDDEEADGGDDDDDDGDKNSQNKREKENDTKMFSNPKKIVTGKQQFETIKIDHLYSKVIEKPSKKDNGLIYFGGFFGSPKPSSISSPSSSSSPSSQSPSNSMQQHKHTRQNRQNDDSSGLVSLLVKSASWINRGGSNGISKSIDHHQLSNTSKSNCYEMNALRSKPIFTTSLSNKLMASVFDFSSSTISFEDRHPSPDFPSQSVWNRFNFDESQSVI</sequence>
<keyword evidence="6" id="KW-1185">Reference proteome</keyword>
<feature type="region of interest" description="Disordered" evidence="2">
    <location>
        <begin position="342"/>
        <end position="399"/>
    </location>
</feature>
<dbReference type="PROSITE" id="PS50157">
    <property type="entry name" value="ZINC_FINGER_C2H2_2"/>
    <property type="match status" value="1"/>
</dbReference>
<proteinExistence type="predicted"/>
<dbReference type="GO" id="GO:0008270">
    <property type="term" value="F:zinc ion binding"/>
    <property type="evidence" value="ECO:0007669"/>
    <property type="project" value="UniProtKB-KW"/>
</dbReference>
<dbReference type="OrthoDB" id="6910977at2759"/>
<feature type="compositionally biased region" description="Basic and acidic residues" evidence="2">
    <location>
        <begin position="81"/>
        <end position="109"/>
    </location>
</feature>
<dbReference type="EMBL" id="WVUK01000056">
    <property type="protein sequence ID" value="KAF7493100.1"/>
    <property type="molecule type" value="Genomic_DNA"/>
</dbReference>
<evidence type="ECO:0000313" key="5">
    <source>
        <dbReference type="EnsemblMetazoa" id="KAF7493100.1"/>
    </source>
</evidence>
<feature type="compositionally biased region" description="Low complexity" evidence="2">
    <location>
        <begin position="110"/>
        <end position="135"/>
    </location>
</feature>
<feature type="region of interest" description="Disordered" evidence="2">
    <location>
        <begin position="457"/>
        <end position="532"/>
    </location>
</feature>
<evidence type="ECO:0000256" key="2">
    <source>
        <dbReference type="SAM" id="MobiDB-lite"/>
    </source>
</evidence>
<accession>A0A834RB13</accession>
<feature type="compositionally biased region" description="Acidic residues" evidence="2">
    <location>
        <begin position="460"/>
        <end position="509"/>
    </location>
</feature>
<reference evidence="6" key="1">
    <citation type="journal article" date="2020" name="PLoS Negl. Trop. Dis.">
        <title>High-quality nuclear genome for Sarcoptes scabiei-A critical resource for a neglected parasite.</title>
        <authorList>
            <person name="Korhonen P.K."/>
            <person name="Gasser R.B."/>
            <person name="Ma G."/>
            <person name="Wang T."/>
            <person name="Stroehlein A.J."/>
            <person name="Young N.D."/>
            <person name="Ang C.S."/>
            <person name="Fernando D.D."/>
            <person name="Lu H.C."/>
            <person name="Taylor S."/>
            <person name="Reynolds S.L."/>
            <person name="Mofiz E."/>
            <person name="Najaraj S.H."/>
            <person name="Gowda H."/>
            <person name="Madugundu A."/>
            <person name="Renuse S."/>
            <person name="Holt D."/>
            <person name="Pandey A."/>
            <person name="Papenfuss A.T."/>
            <person name="Fischer K."/>
        </authorList>
    </citation>
    <scope>NUCLEOTIDE SEQUENCE [LARGE SCALE GENOMIC DNA]</scope>
</reference>
<evidence type="ECO:0000313" key="4">
    <source>
        <dbReference type="EMBL" id="KAF7493100.1"/>
    </source>
</evidence>
<feature type="compositionally biased region" description="Low complexity" evidence="2">
    <location>
        <begin position="193"/>
        <end position="216"/>
    </location>
</feature>
<feature type="region of interest" description="Disordered" evidence="2">
    <location>
        <begin position="573"/>
        <end position="611"/>
    </location>
</feature>
<dbReference type="Gene3D" id="3.30.160.60">
    <property type="entry name" value="Classic Zinc Finger"/>
    <property type="match status" value="1"/>
</dbReference>
<feature type="compositionally biased region" description="Basic residues" evidence="2">
    <location>
        <begin position="231"/>
        <end position="250"/>
    </location>
</feature>
<dbReference type="PROSITE" id="PS00028">
    <property type="entry name" value="ZINC_FINGER_C2H2_1"/>
    <property type="match status" value="2"/>
</dbReference>
<dbReference type="SUPFAM" id="SSF57667">
    <property type="entry name" value="beta-beta-alpha zinc fingers"/>
    <property type="match status" value="1"/>
</dbReference>
<reference evidence="5" key="3">
    <citation type="submission" date="2022-06" db="UniProtKB">
        <authorList>
            <consortium name="EnsemblMetazoa"/>
        </authorList>
    </citation>
    <scope>IDENTIFICATION</scope>
</reference>
<organism evidence="4">
    <name type="scientific">Sarcoptes scabiei</name>
    <name type="common">Itch mite</name>
    <name type="synonym">Acarus scabiei</name>
    <dbReference type="NCBI Taxonomy" id="52283"/>
    <lineage>
        <taxon>Eukaryota</taxon>
        <taxon>Metazoa</taxon>
        <taxon>Ecdysozoa</taxon>
        <taxon>Arthropoda</taxon>
        <taxon>Chelicerata</taxon>
        <taxon>Arachnida</taxon>
        <taxon>Acari</taxon>
        <taxon>Acariformes</taxon>
        <taxon>Sarcoptiformes</taxon>
        <taxon>Astigmata</taxon>
        <taxon>Psoroptidia</taxon>
        <taxon>Sarcoptoidea</taxon>
        <taxon>Sarcoptidae</taxon>
        <taxon>Sarcoptinae</taxon>
        <taxon>Sarcoptes</taxon>
    </lineage>
</organism>
<dbReference type="SMART" id="SM00355">
    <property type="entry name" value="ZnF_C2H2"/>
    <property type="match status" value="2"/>
</dbReference>
<dbReference type="InterPro" id="IPR013087">
    <property type="entry name" value="Znf_C2H2_type"/>
</dbReference>